<feature type="domain" description="Major facilitator superfamily (MFS) profile" evidence="9">
    <location>
        <begin position="71"/>
        <end position="481"/>
    </location>
</feature>
<feature type="transmembrane region" description="Helical" evidence="8">
    <location>
        <begin position="199"/>
        <end position="219"/>
    </location>
</feature>
<dbReference type="CDD" id="cd17327">
    <property type="entry name" value="MFS_FEN2_like"/>
    <property type="match status" value="1"/>
</dbReference>
<feature type="transmembrane region" description="Helical" evidence="8">
    <location>
        <begin position="138"/>
        <end position="160"/>
    </location>
</feature>
<reference evidence="10" key="1">
    <citation type="journal article" date="2020" name="Stud. Mycol.">
        <title>101 Dothideomycetes genomes: a test case for predicting lifestyles and emergence of pathogens.</title>
        <authorList>
            <person name="Haridas S."/>
            <person name="Albert R."/>
            <person name="Binder M."/>
            <person name="Bloem J."/>
            <person name="Labutti K."/>
            <person name="Salamov A."/>
            <person name="Andreopoulos B."/>
            <person name="Baker S."/>
            <person name="Barry K."/>
            <person name="Bills G."/>
            <person name="Bluhm B."/>
            <person name="Cannon C."/>
            <person name="Castanera R."/>
            <person name="Culley D."/>
            <person name="Daum C."/>
            <person name="Ezra D."/>
            <person name="Gonzalez J."/>
            <person name="Henrissat B."/>
            <person name="Kuo A."/>
            <person name="Liang C."/>
            <person name="Lipzen A."/>
            <person name="Lutzoni F."/>
            <person name="Magnuson J."/>
            <person name="Mondo S."/>
            <person name="Nolan M."/>
            <person name="Ohm R."/>
            <person name="Pangilinan J."/>
            <person name="Park H.-J."/>
            <person name="Ramirez L."/>
            <person name="Alfaro M."/>
            <person name="Sun H."/>
            <person name="Tritt A."/>
            <person name="Yoshinaga Y."/>
            <person name="Zwiers L.-H."/>
            <person name="Turgeon B."/>
            <person name="Goodwin S."/>
            <person name="Spatafora J."/>
            <person name="Crous P."/>
            <person name="Grigoriev I."/>
        </authorList>
    </citation>
    <scope>NUCLEOTIDE SEQUENCE</scope>
    <source>
        <strain evidence="10">CBS 133067</strain>
    </source>
</reference>
<evidence type="ECO:0000256" key="4">
    <source>
        <dbReference type="ARBA" id="ARBA00022989"/>
    </source>
</evidence>
<keyword evidence="4 8" id="KW-1133">Transmembrane helix</keyword>
<keyword evidence="5 8" id="KW-0472">Membrane</keyword>
<sequence>MATAVEDPEIQKSAIQEHSPTEKDATSIEEGKINVVKDADEALTFLRQEGDDDAISEVDEKKLLRKIDFMIVPLMWSCYFLQYLDKTLINYAAVMGLYTDTNIDTNQFSDLALLFYVTYLAFEFPHGYGMQRLPTAKYLATMLTLWGVIVTVTSACNNYGGLVTTRVLLGCFESAVAPSLILITTMWYKKNEAPLRVGIWYLGTGTGTICGSLISYGFQHYHGTSFKSWQIMFLVVGLVTVGMGVVNFFLLPDNPMTSRLTHAEKIVAIERLRENQTGIENKHFKLKQVKECFIDPQTWLLAVITIASNVPNGAVSSYQATIIKNFGYDSKTTALLQIPSGGVSVVSILTATYLAGRFSQRGINVVNLLIPGIIGGCLMAFLSADNKAGKLIGNYLTQCIGASLPLLYSWVGANYAGHTKKVTMNAILLMAFCLGNIIGPLTFVQTQAPDFIGAKIAIIVCCAIALVTAIILRFYYVWENKRRDRRAEEEGRLGVHIADSEFLDLTDWENKEFRYRL</sequence>
<dbReference type="InterPro" id="IPR036259">
    <property type="entry name" value="MFS_trans_sf"/>
</dbReference>
<comment type="similarity">
    <text evidence="6">Belongs to the major facilitator superfamily. Allantoate permease family.</text>
</comment>
<dbReference type="Pfam" id="PF07690">
    <property type="entry name" value="MFS_1"/>
    <property type="match status" value="1"/>
</dbReference>
<proteinExistence type="inferred from homology"/>
<comment type="caution">
    <text evidence="10">The sequence shown here is derived from an EMBL/GenBank/DDBJ whole genome shotgun (WGS) entry which is preliminary data.</text>
</comment>
<dbReference type="Gene3D" id="1.20.1250.20">
    <property type="entry name" value="MFS general substrate transporter like domains"/>
    <property type="match status" value="2"/>
</dbReference>
<comment type="subcellular location">
    <subcellularLocation>
        <location evidence="1">Membrane</location>
        <topology evidence="1">Multi-pass membrane protein</topology>
    </subcellularLocation>
</comment>
<evidence type="ECO:0000256" key="7">
    <source>
        <dbReference type="SAM" id="MobiDB-lite"/>
    </source>
</evidence>
<evidence type="ECO:0000313" key="10">
    <source>
        <dbReference type="EMBL" id="KAF2095380.1"/>
    </source>
</evidence>
<accession>A0A9P4M366</accession>
<evidence type="ECO:0000256" key="5">
    <source>
        <dbReference type="ARBA" id="ARBA00023136"/>
    </source>
</evidence>
<evidence type="ECO:0000256" key="2">
    <source>
        <dbReference type="ARBA" id="ARBA00022448"/>
    </source>
</evidence>
<name>A0A9P4M366_9PEZI</name>
<dbReference type="FunFam" id="1.20.1250.20:FF:000064">
    <property type="entry name" value="MFS allantoate transporter"/>
    <property type="match status" value="1"/>
</dbReference>
<dbReference type="Proteomes" id="UP000799772">
    <property type="component" value="Unassembled WGS sequence"/>
</dbReference>
<dbReference type="GO" id="GO:0016020">
    <property type="term" value="C:membrane"/>
    <property type="evidence" value="ECO:0007669"/>
    <property type="project" value="UniProtKB-SubCell"/>
</dbReference>
<dbReference type="GO" id="GO:0022857">
    <property type="term" value="F:transmembrane transporter activity"/>
    <property type="evidence" value="ECO:0007669"/>
    <property type="project" value="InterPro"/>
</dbReference>
<evidence type="ECO:0000259" key="9">
    <source>
        <dbReference type="PROSITE" id="PS50850"/>
    </source>
</evidence>
<dbReference type="EMBL" id="ML978131">
    <property type="protein sequence ID" value="KAF2095380.1"/>
    <property type="molecule type" value="Genomic_DNA"/>
</dbReference>
<feature type="transmembrane region" description="Helical" evidence="8">
    <location>
        <begin position="334"/>
        <end position="355"/>
    </location>
</feature>
<keyword evidence="2" id="KW-0813">Transport</keyword>
<dbReference type="AlphaFoldDB" id="A0A9P4M366"/>
<evidence type="ECO:0000256" key="1">
    <source>
        <dbReference type="ARBA" id="ARBA00004141"/>
    </source>
</evidence>
<dbReference type="SUPFAM" id="SSF103473">
    <property type="entry name" value="MFS general substrate transporter"/>
    <property type="match status" value="1"/>
</dbReference>
<evidence type="ECO:0000313" key="11">
    <source>
        <dbReference type="Proteomes" id="UP000799772"/>
    </source>
</evidence>
<feature type="region of interest" description="Disordered" evidence="7">
    <location>
        <begin position="1"/>
        <end position="27"/>
    </location>
</feature>
<dbReference type="PANTHER" id="PTHR43791">
    <property type="entry name" value="PERMEASE-RELATED"/>
    <property type="match status" value="1"/>
</dbReference>
<feature type="transmembrane region" description="Helical" evidence="8">
    <location>
        <begin position="231"/>
        <end position="251"/>
    </location>
</feature>
<evidence type="ECO:0000256" key="8">
    <source>
        <dbReference type="SAM" id="Phobius"/>
    </source>
</evidence>
<dbReference type="InterPro" id="IPR011701">
    <property type="entry name" value="MFS"/>
</dbReference>
<feature type="transmembrane region" description="Helical" evidence="8">
    <location>
        <begin position="167"/>
        <end position="187"/>
    </location>
</feature>
<dbReference type="PROSITE" id="PS50850">
    <property type="entry name" value="MFS"/>
    <property type="match status" value="1"/>
</dbReference>
<dbReference type="PANTHER" id="PTHR43791:SF40">
    <property type="entry name" value="THIAMINE PATHWAY TRANSPORTER THI73"/>
    <property type="match status" value="1"/>
</dbReference>
<feature type="transmembrane region" description="Helical" evidence="8">
    <location>
        <begin position="456"/>
        <end position="476"/>
    </location>
</feature>
<evidence type="ECO:0000256" key="6">
    <source>
        <dbReference type="ARBA" id="ARBA00037968"/>
    </source>
</evidence>
<feature type="transmembrane region" description="Helical" evidence="8">
    <location>
        <begin position="362"/>
        <end position="383"/>
    </location>
</feature>
<feature type="transmembrane region" description="Helical" evidence="8">
    <location>
        <begin position="425"/>
        <end position="444"/>
    </location>
</feature>
<dbReference type="OrthoDB" id="6730379at2759"/>
<dbReference type="InterPro" id="IPR020846">
    <property type="entry name" value="MFS_dom"/>
</dbReference>
<keyword evidence="3 8" id="KW-0812">Transmembrane</keyword>
<evidence type="ECO:0000256" key="3">
    <source>
        <dbReference type="ARBA" id="ARBA00022692"/>
    </source>
</evidence>
<gene>
    <name evidence="10" type="ORF">NA57DRAFT_59397</name>
</gene>
<organism evidence="10 11">
    <name type="scientific">Rhizodiscina lignyota</name>
    <dbReference type="NCBI Taxonomy" id="1504668"/>
    <lineage>
        <taxon>Eukaryota</taxon>
        <taxon>Fungi</taxon>
        <taxon>Dikarya</taxon>
        <taxon>Ascomycota</taxon>
        <taxon>Pezizomycotina</taxon>
        <taxon>Dothideomycetes</taxon>
        <taxon>Pleosporomycetidae</taxon>
        <taxon>Aulographales</taxon>
        <taxon>Rhizodiscinaceae</taxon>
        <taxon>Rhizodiscina</taxon>
    </lineage>
</organism>
<feature type="transmembrane region" description="Helical" evidence="8">
    <location>
        <begin position="395"/>
        <end position="413"/>
    </location>
</feature>
<keyword evidence="11" id="KW-1185">Reference proteome</keyword>
<protein>
    <submittedName>
        <fullName evidence="10">Allantoin permease</fullName>
    </submittedName>
</protein>